<feature type="DNA-binding region" description="H-T-H motif" evidence="2">
    <location>
        <begin position="26"/>
        <end position="45"/>
    </location>
</feature>
<evidence type="ECO:0000313" key="4">
    <source>
        <dbReference type="EMBL" id="TGN07949.1"/>
    </source>
</evidence>
<dbReference type="PROSITE" id="PS01081">
    <property type="entry name" value="HTH_TETR_1"/>
    <property type="match status" value="1"/>
</dbReference>
<comment type="caution">
    <text evidence="4">The sequence shown here is derived from an EMBL/GenBank/DDBJ whole genome shotgun (WGS) entry which is preliminary data.</text>
</comment>
<dbReference type="Proteomes" id="UP000298264">
    <property type="component" value="Unassembled WGS sequence"/>
</dbReference>
<gene>
    <name evidence="4" type="ORF">EHS11_13490</name>
</gene>
<dbReference type="InterPro" id="IPR009057">
    <property type="entry name" value="Homeodomain-like_sf"/>
</dbReference>
<dbReference type="SUPFAM" id="SSF46689">
    <property type="entry name" value="Homeodomain-like"/>
    <property type="match status" value="1"/>
</dbReference>
<dbReference type="Pfam" id="PF00440">
    <property type="entry name" value="TetR_N"/>
    <property type="match status" value="1"/>
</dbReference>
<dbReference type="PROSITE" id="PS50977">
    <property type="entry name" value="HTH_TETR_2"/>
    <property type="match status" value="1"/>
</dbReference>
<dbReference type="InterPro" id="IPR036271">
    <property type="entry name" value="Tet_transcr_reg_TetR-rel_C_sf"/>
</dbReference>
<dbReference type="EMBL" id="RQHV01000061">
    <property type="protein sequence ID" value="TGN07949.1"/>
    <property type="molecule type" value="Genomic_DNA"/>
</dbReference>
<dbReference type="AlphaFoldDB" id="A0A4R9LMS9"/>
<protein>
    <submittedName>
        <fullName evidence="4">TetR/AcrR family transcriptional regulator</fullName>
    </submittedName>
</protein>
<dbReference type="Gene3D" id="1.10.357.10">
    <property type="entry name" value="Tetracycline Repressor, domain 2"/>
    <property type="match status" value="1"/>
</dbReference>
<dbReference type="InterPro" id="IPR001647">
    <property type="entry name" value="HTH_TetR"/>
</dbReference>
<dbReference type="PANTHER" id="PTHR43479:SF11">
    <property type="entry name" value="ACREF_ENVCD OPERON REPRESSOR-RELATED"/>
    <property type="match status" value="1"/>
</dbReference>
<accession>A0A4R9LMS9</accession>
<evidence type="ECO:0000256" key="1">
    <source>
        <dbReference type="ARBA" id="ARBA00023125"/>
    </source>
</evidence>
<organism evidence="4 5">
    <name type="scientific">Leptospira ilyithenensis</name>
    <dbReference type="NCBI Taxonomy" id="2484901"/>
    <lineage>
        <taxon>Bacteria</taxon>
        <taxon>Pseudomonadati</taxon>
        <taxon>Spirochaetota</taxon>
        <taxon>Spirochaetia</taxon>
        <taxon>Leptospirales</taxon>
        <taxon>Leptospiraceae</taxon>
        <taxon>Leptospira</taxon>
    </lineage>
</organism>
<feature type="domain" description="HTH tetR-type" evidence="3">
    <location>
        <begin position="3"/>
        <end position="63"/>
    </location>
</feature>
<dbReference type="Gene3D" id="1.10.10.60">
    <property type="entry name" value="Homeodomain-like"/>
    <property type="match status" value="1"/>
</dbReference>
<name>A0A4R9LMS9_9LEPT</name>
<dbReference type="PRINTS" id="PR00455">
    <property type="entry name" value="HTHTETR"/>
</dbReference>
<dbReference type="SUPFAM" id="SSF48498">
    <property type="entry name" value="Tetracyclin repressor-like, C-terminal domain"/>
    <property type="match status" value="1"/>
</dbReference>
<evidence type="ECO:0000259" key="3">
    <source>
        <dbReference type="PROSITE" id="PS50977"/>
    </source>
</evidence>
<evidence type="ECO:0000313" key="5">
    <source>
        <dbReference type="Proteomes" id="UP000298264"/>
    </source>
</evidence>
<dbReference type="GO" id="GO:0003677">
    <property type="term" value="F:DNA binding"/>
    <property type="evidence" value="ECO:0007669"/>
    <property type="project" value="UniProtKB-UniRule"/>
</dbReference>
<evidence type="ECO:0000256" key="2">
    <source>
        <dbReference type="PROSITE-ProRule" id="PRU00335"/>
    </source>
</evidence>
<keyword evidence="5" id="KW-1185">Reference proteome</keyword>
<dbReference type="RefSeq" id="WP_135764928.1">
    <property type="nucleotide sequence ID" value="NZ_RQHV01000061.1"/>
</dbReference>
<dbReference type="OrthoDB" id="323816at2"/>
<reference evidence="4" key="1">
    <citation type="journal article" date="2019" name="PLoS Negl. Trop. Dis.">
        <title>Revisiting the worldwide diversity of Leptospira species in the environment.</title>
        <authorList>
            <person name="Vincent A.T."/>
            <person name="Schiettekatte O."/>
            <person name="Bourhy P."/>
            <person name="Veyrier F.J."/>
            <person name="Picardeau M."/>
        </authorList>
    </citation>
    <scope>NUCLEOTIDE SEQUENCE [LARGE SCALE GENOMIC DNA]</scope>
    <source>
        <strain evidence="4">201400974</strain>
    </source>
</reference>
<dbReference type="InterPro" id="IPR050624">
    <property type="entry name" value="HTH-type_Tx_Regulator"/>
</dbReference>
<sequence>MAQEKSAKIISLFQREFLRKGVSRITVDEIVVRIGITKPTLYKYFESKEDLFSKALNKTNTDILTKMDSIMNTKKEYSEKIKDILRVFHEDLHFADEDFLKKLEFQAPEVWEEVQEFRRVKFPALFKKVLNEGISKGYITKDINKELIADFFIYYVRNFISYEPLSKYNMNVSSAYQFFIQIFFKGILTEKGRTYF</sequence>
<dbReference type="InterPro" id="IPR023772">
    <property type="entry name" value="DNA-bd_HTH_TetR-type_CS"/>
</dbReference>
<keyword evidence="1 2" id="KW-0238">DNA-binding</keyword>
<proteinExistence type="predicted"/>
<dbReference type="PANTHER" id="PTHR43479">
    <property type="entry name" value="ACREF/ENVCD OPERON REPRESSOR-RELATED"/>
    <property type="match status" value="1"/>
</dbReference>